<evidence type="ECO:0000256" key="6">
    <source>
        <dbReference type="ARBA" id="ARBA00023022"/>
    </source>
</evidence>
<evidence type="ECO:0000256" key="1">
    <source>
        <dbReference type="ARBA" id="ARBA00004613"/>
    </source>
</evidence>
<feature type="region of interest" description="Disordered" evidence="8">
    <location>
        <begin position="136"/>
        <end position="185"/>
    </location>
</feature>
<dbReference type="STRING" id="9925.ENSCHIP00000027381"/>
<evidence type="ECO:0000256" key="7">
    <source>
        <dbReference type="ARBA" id="ARBA00023157"/>
    </source>
</evidence>
<evidence type="ECO:0000256" key="5">
    <source>
        <dbReference type="ARBA" id="ARBA00022729"/>
    </source>
</evidence>
<dbReference type="Ensembl" id="ENSCHIT00000035249.1">
    <property type="protein sequence ID" value="ENSCHIP00000027381.1"/>
    <property type="gene ID" value="ENSCHIG00000023326.1"/>
</dbReference>
<dbReference type="GO" id="GO:0050829">
    <property type="term" value="P:defense response to Gram-negative bacterium"/>
    <property type="evidence" value="ECO:0007669"/>
    <property type="project" value="TreeGrafter"/>
</dbReference>
<dbReference type="PANTHER" id="PTHR10206">
    <property type="entry name" value="CATHELICIDIN"/>
    <property type="match status" value="1"/>
</dbReference>
<evidence type="ECO:0000256" key="4">
    <source>
        <dbReference type="ARBA" id="ARBA00022529"/>
    </source>
</evidence>
<evidence type="ECO:0000256" key="9">
    <source>
        <dbReference type="SAM" id="SignalP"/>
    </source>
</evidence>
<dbReference type="EMBL" id="LWLT01000024">
    <property type="status" value="NOT_ANNOTATED_CDS"/>
    <property type="molecule type" value="Genomic_DNA"/>
</dbReference>
<feature type="signal peptide" evidence="9">
    <location>
        <begin position="1"/>
        <end position="29"/>
    </location>
</feature>
<dbReference type="Bgee" id="ENSCHIG00000023326">
    <property type="expression patterns" value="Expressed in liver"/>
</dbReference>
<dbReference type="Pfam" id="PF00666">
    <property type="entry name" value="Cathelicidins"/>
    <property type="match status" value="1"/>
</dbReference>
<dbReference type="GO" id="GO:0001530">
    <property type="term" value="F:lipopolysaccharide binding"/>
    <property type="evidence" value="ECO:0007669"/>
    <property type="project" value="TreeGrafter"/>
</dbReference>
<keyword evidence="5 9" id="KW-0732">Signal</keyword>
<keyword evidence="11" id="KW-1185">Reference proteome</keyword>
<evidence type="ECO:0000313" key="10">
    <source>
        <dbReference type="Ensembl" id="ENSCHIP00000027381.1"/>
    </source>
</evidence>
<feature type="chain" id="PRO_5019527550" evidence="9">
    <location>
        <begin position="30"/>
        <end position="185"/>
    </location>
</feature>
<dbReference type="GO" id="GO:0061844">
    <property type="term" value="P:antimicrobial humoral immune response mediated by antimicrobial peptide"/>
    <property type="evidence" value="ECO:0007669"/>
    <property type="project" value="TreeGrafter"/>
</dbReference>
<sequence>METQRASLCLRRYSSWLLLLGLLLPSACSEAPSYREAVLRAVDQFNERSSEVNLYHLLELDPPPKDVSWGGGWGRPMSFMVNETLCPRPSQQPAEQCDFKENGLVKPCVGTLSLDQPDDQFGLNCNEFQSVRRLHPRHQHLPSERPWPKPLPLPLPLPRPGPRPWPKPLPLPLPRPGLRPWPKPL</sequence>
<dbReference type="Gene3D" id="3.10.450.10">
    <property type="match status" value="1"/>
</dbReference>
<protein>
    <submittedName>
        <fullName evidence="10">Uncharacterized protein</fullName>
    </submittedName>
</protein>
<dbReference type="PANTHER" id="PTHR10206:SF2">
    <property type="entry name" value="CATHELICIDIN ANTIMICROBIAL PEPTIDE"/>
    <property type="match status" value="1"/>
</dbReference>
<feature type="compositionally biased region" description="Pro residues" evidence="8">
    <location>
        <begin position="148"/>
        <end position="185"/>
    </location>
</feature>
<dbReference type="AlphaFoldDB" id="A0A452FT96"/>
<keyword evidence="4" id="KW-0929">Antimicrobial</keyword>
<reference evidence="10" key="2">
    <citation type="submission" date="2025-08" db="UniProtKB">
        <authorList>
            <consortium name="Ensembl"/>
        </authorList>
    </citation>
    <scope>IDENTIFICATION</scope>
</reference>
<keyword evidence="7" id="KW-1015">Disulfide bond</keyword>
<reference evidence="10" key="3">
    <citation type="submission" date="2025-09" db="UniProtKB">
        <authorList>
            <consortium name="Ensembl"/>
        </authorList>
    </citation>
    <scope>IDENTIFICATION</scope>
</reference>
<dbReference type="GO" id="GO:0050830">
    <property type="term" value="P:defense response to Gram-positive bacterium"/>
    <property type="evidence" value="ECO:0007669"/>
    <property type="project" value="TreeGrafter"/>
</dbReference>
<keyword evidence="3" id="KW-0964">Secreted</keyword>
<comment type="subcellular location">
    <subcellularLocation>
        <location evidence="1">Secreted</location>
    </subcellularLocation>
</comment>
<dbReference type="GO" id="GO:0140367">
    <property type="term" value="P:antibacterial innate immune response"/>
    <property type="evidence" value="ECO:0007669"/>
    <property type="project" value="UniProtKB-ARBA"/>
</dbReference>
<evidence type="ECO:0000256" key="8">
    <source>
        <dbReference type="SAM" id="MobiDB-lite"/>
    </source>
</evidence>
<dbReference type="InterPro" id="IPR018216">
    <property type="entry name" value="Cathelicidin_CS"/>
</dbReference>
<dbReference type="PROSITE" id="PS00946">
    <property type="entry name" value="CATHELICIDINS_1"/>
    <property type="match status" value="1"/>
</dbReference>
<evidence type="ECO:0000313" key="11">
    <source>
        <dbReference type="Proteomes" id="UP000291000"/>
    </source>
</evidence>
<dbReference type="FunFam" id="3.10.450.10:FF:000003">
    <property type="entry name" value="Cathelicidin antimicrobial peptide"/>
    <property type="match status" value="1"/>
</dbReference>
<organism evidence="10 11">
    <name type="scientific">Capra hircus</name>
    <name type="common">Goat</name>
    <dbReference type="NCBI Taxonomy" id="9925"/>
    <lineage>
        <taxon>Eukaryota</taxon>
        <taxon>Metazoa</taxon>
        <taxon>Chordata</taxon>
        <taxon>Craniata</taxon>
        <taxon>Vertebrata</taxon>
        <taxon>Euteleostomi</taxon>
        <taxon>Mammalia</taxon>
        <taxon>Eutheria</taxon>
        <taxon>Laurasiatheria</taxon>
        <taxon>Artiodactyla</taxon>
        <taxon>Ruminantia</taxon>
        <taxon>Pecora</taxon>
        <taxon>Bovidae</taxon>
        <taxon>Caprinae</taxon>
        <taxon>Capra</taxon>
    </lineage>
</organism>
<comment type="similarity">
    <text evidence="2">Belongs to the cathelicidin family.</text>
</comment>
<dbReference type="GeneTree" id="ENSGT00390000000410"/>
<evidence type="ECO:0000256" key="3">
    <source>
        <dbReference type="ARBA" id="ARBA00022525"/>
    </source>
</evidence>
<dbReference type="Proteomes" id="UP000291000">
    <property type="component" value="Chromosome 22"/>
</dbReference>
<keyword evidence="6" id="KW-0044">Antibiotic</keyword>
<dbReference type="InterPro" id="IPR001894">
    <property type="entry name" value="Cathelicidin-like"/>
</dbReference>
<evidence type="ECO:0000256" key="2">
    <source>
        <dbReference type="ARBA" id="ARBA00005320"/>
    </source>
</evidence>
<dbReference type="SUPFAM" id="SSF54403">
    <property type="entry name" value="Cystatin/monellin"/>
    <property type="match status" value="1"/>
</dbReference>
<proteinExistence type="inferred from homology"/>
<dbReference type="GO" id="GO:0005615">
    <property type="term" value="C:extracellular space"/>
    <property type="evidence" value="ECO:0007669"/>
    <property type="project" value="TreeGrafter"/>
</dbReference>
<accession>A0A452FT96</accession>
<name>A0A452FT96_CAPHI</name>
<reference evidence="10 11" key="1">
    <citation type="submission" date="2016-04" db="EMBL/GenBank/DDBJ databases">
        <title>Polished mammalian reference genomes with single-molecule sequencing and chromosome conformation capture applied to the Capra hircus genome.</title>
        <authorList>
            <person name="Bickhart D.M."/>
            <person name="Koren S."/>
            <person name="Rosen B."/>
            <person name="Hastie A."/>
            <person name="Liachko I."/>
            <person name="Sullivan S.T."/>
            <person name="Burton J."/>
            <person name="Sayre B.L."/>
            <person name="Huson H.J."/>
            <person name="Lee J."/>
            <person name="Lam E."/>
            <person name="Kelley C.M."/>
            <person name="Hutchison J.L."/>
            <person name="Zhou Y."/>
            <person name="Sun J."/>
            <person name="Crisa A."/>
            <person name="Schwartz J.C."/>
            <person name="Hammond J.A."/>
            <person name="Schroeder S.G."/>
            <person name="Liu G.E."/>
            <person name="Dunham M."/>
            <person name="Shendure J."/>
            <person name="Sonstegard T.S."/>
            <person name="Phillippy A.M."/>
            <person name="Van Tassell C.P."/>
            <person name="Smith T.P."/>
        </authorList>
    </citation>
    <scope>NUCLEOTIDE SEQUENCE [LARGE SCALE GENOMIC DNA]</scope>
</reference>
<dbReference type="InterPro" id="IPR046350">
    <property type="entry name" value="Cystatin_sf"/>
</dbReference>